<comment type="cofactor">
    <cofactor evidence="1">
        <name>pyridoxal 5'-phosphate</name>
        <dbReference type="ChEBI" id="CHEBI:597326"/>
    </cofactor>
</comment>
<evidence type="ECO:0000256" key="5">
    <source>
        <dbReference type="RuleBase" id="RU003560"/>
    </source>
</evidence>
<dbReference type="PIRSF" id="PIRSF000521">
    <property type="entry name" value="Transaminase_4ab_Lys_Orn"/>
    <property type="match status" value="1"/>
</dbReference>
<dbReference type="PANTHER" id="PTHR11986">
    <property type="entry name" value="AMINOTRANSFERASE CLASS III"/>
    <property type="match status" value="1"/>
</dbReference>
<keyword evidence="4 5" id="KW-0663">Pyridoxal phosphate</keyword>
<dbReference type="Proteomes" id="UP000031408">
    <property type="component" value="Unassembled WGS sequence"/>
</dbReference>
<dbReference type="EMBL" id="JSVC01000002">
    <property type="protein sequence ID" value="KIC96139.1"/>
    <property type="molecule type" value="Genomic_DNA"/>
</dbReference>
<dbReference type="SUPFAM" id="SSF53383">
    <property type="entry name" value="PLP-dependent transferases"/>
    <property type="match status" value="1"/>
</dbReference>
<keyword evidence="7" id="KW-1185">Reference proteome</keyword>
<evidence type="ECO:0000313" key="7">
    <source>
        <dbReference type="Proteomes" id="UP000031408"/>
    </source>
</evidence>
<evidence type="ECO:0000256" key="4">
    <source>
        <dbReference type="ARBA" id="ARBA00022898"/>
    </source>
</evidence>
<dbReference type="GO" id="GO:0008483">
    <property type="term" value="F:transaminase activity"/>
    <property type="evidence" value="ECO:0007669"/>
    <property type="project" value="UniProtKB-KW"/>
</dbReference>
<sequence length="393" mass="43309">MNQRQIFLQHVAQTSPAPLALEIVKASGVTLTDKSGREYIDLIAGISVCNVGHCHPRVVKAIRQQTSQYLHLLVYGEFIETPQVQYAKLLTDHLPDSLNCVYFTNSGAEAVEGAMKLAKRVTGRTTIIAFNQSYHGSTQGALSIIGDEYWRNAFRPLLPGILHMQYNDFSMIDSIDHNVACVILETVQAERGIFAPSKEWLSALRKRCSEVGTLLIMDEIQTGFGRTGHLWGFEAFGIVPDIILLGKALGGGMPLGAFITDKKLMDALTDKPVLGHITTFGGHPVCCAAGMAAMKVLLKEDLIEKVAAKEVLFRQLLQHPAIRVVRSRGLLIAVEFDTAETCKRIIDRCIENGVLTDWFLFAANCLRIAPPLTISKKEIKRTCEVLLHAMGNV</sequence>
<dbReference type="InterPro" id="IPR015422">
    <property type="entry name" value="PyrdxlP-dep_Trfase_small"/>
</dbReference>
<evidence type="ECO:0000313" key="6">
    <source>
        <dbReference type="EMBL" id="KIC96139.1"/>
    </source>
</evidence>
<gene>
    <name evidence="6" type="ORF">OI18_02970</name>
</gene>
<dbReference type="Gene3D" id="3.40.640.10">
    <property type="entry name" value="Type I PLP-dependent aspartate aminotransferase-like (Major domain)"/>
    <property type="match status" value="1"/>
</dbReference>
<name>A0A0C1J059_9BACT</name>
<dbReference type="OrthoDB" id="730777at2"/>
<dbReference type="CDD" id="cd00610">
    <property type="entry name" value="OAT_like"/>
    <property type="match status" value="1"/>
</dbReference>
<dbReference type="InterPro" id="IPR049704">
    <property type="entry name" value="Aminotrans_3_PPA_site"/>
</dbReference>
<dbReference type="InterPro" id="IPR015424">
    <property type="entry name" value="PyrdxlP-dep_Trfase"/>
</dbReference>
<protein>
    <submittedName>
        <fullName evidence="6">Aminotransferase class III</fullName>
    </submittedName>
</protein>
<evidence type="ECO:0000256" key="3">
    <source>
        <dbReference type="ARBA" id="ARBA00022679"/>
    </source>
</evidence>
<accession>A0A0C1J059</accession>
<reference evidence="6 7" key="1">
    <citation type="submission" date="2014-11" db="EMBL/GenBank/DDBJ databases">
        <title>Genome sequence of Flavihumibacter solisilvae 3-3.</title>
        <authorList>
            <person name="Zhou G."/>
            <person name="Li M."/>
            <person name="Wang G."/>
        </authorList>
    </citation>
    <scope>NUCLEOTIDE SEQUENCE [LARGE SCALE GENOMIC DNA]</scope>
    <source>
        <strain evidence="6 7">3-3</strain>
    </source>
</reference>
<dbReference type="AlphaFoldDB" id="A0A0C1J059"/>
<dbReference type="InterPro" id="IPR005814">
    <property type="entry name" value="Aminotrans_3"/>
</dbReference>
<keyword evidence="2 6" id="KW-0032">Aminotransferase</keyword>
<evidence type="ECO:0000256" key="1">
    <source>
        <dbReference type="ARBA" id="ARBA00001933"/>
    </source>
</evidence>
<keyword evidence="3 6" id="KW-0808">Transferase</keyword>
<dbReference type="GO" id="GO:0042802">
    <property type="term" value="F:identical protein binding"/>
    <property type="evidence" value="ECO:0007669"/>
    <property type="project" value="TreeGrafter"/>
</dbReference>
<proteinExistence type="inferred from homology"/>
<dbReference type="Gene3D" id="3.90.1150.10">
    <property type="entry name" value="Aspartate Aminotransferase, domain 1"/>
    <property type="match status" value="1"/>
</dbReference>
<dbReference type="GO" id="GO:0030170">
    <property type="term" value="F:pyridoxal phosphate binding"/>
    <property type="evidence" value="ECO:0007669"/>
    <property type="project" value="InterPro"/>
</dbReference>
<dbReference type="RefSeq" id="WP_039136993.1">
    <property type="nucleotide sequence ID" value="NZ_JSVC01000002.1"/>
</dbReference>
<comment type="caution">
    <text evidence="6">The sequence shown here is derived from an EMBL/GenBank/DDBJ whole genome shotgun (WGS) entry which is preliminary data.</text>
</comment>
<evidence type="ECO:0000256" key="2">
    <source>
        <dbReference type="ARBA" id="ARBA00022576"/>
    </source>
</evidence>
<dbReference type="InterPro" id="IPR050103">
    <property type="entry name" value="Class-III_PLP-dep_AT"/>
</dbReference>
<organism evidence="6 7">
    <name type="scientific">Flavihumibacter solisilvae</name>
    <dbReference type="NCBI Taxonomy" id="1349421"/>
    <lineage>
        <taxon>Bacteria</taxon>
        <taxon>Pseudomonadati</taxon>
        <taxon>Bacteroidota</taxon>
        <taxon>Chitinophagia</taxon>
        <taxon>Chitinophagales</taxon>
        <taxon>Chitinophagaceae</taxon>
        <taxon>Flavihumibacter</taxon>
    </lineage>
</organism>
<comment type="similarity">
    <text evidence="5">Belongs to the class-III pyridoxal-phosphate-dependent aminotransferase family.</text>
</comment>
<dbReference type="STRING" id="1349421.OI18_02970"/>
<dbReference type="FunFam" id="3.40.640.10:FF:000004">
    <property type="entry name" value="Acetylornithine aminotransferase"/>
    <property type="match status" value="1"/>
</dbReference>
<dbReference type="InterPro" id="IPR015421">
    <property type="entry name" value="PyrdxlP-dep_Trfase_major"/>
</dbReference>
<dbReference type="PANTHER" id="PTHR11986:SF79">
    <property type="entry name" value="ACETYLORNITHINE AMINOTRANSFERASE, MITOCHONDRIAL"/>
    <property type="match status" value="1"/>
</dbReference>
<dbReference type="PROSITE" id="PS00600">
    <property type="entry name" value="AA_TRANSFER_CLASS_3"/>
    <property type="match status" value="1"/>
</dbReference>
<dbReference type="Pfam" id="PF00202">
    <property type="entry name" value="Aminotran_3"/>
    <property type="match status" value="1"/>
</dbReference>